<proteinExistence type="predicted"/>
<dbReference type="Pfam" id="PF08458">
    <property type="entry name" value="PH_2"/>
    <property type="match status" value="2"/>
</dbReference>
<dbReference type="eggNOG" id="ENOG502S0IV">
    <property type="taxonomic scope" value="Eukaryota"/>
</dbReference>
<feature type="domain" description="VAN3-binding protein-like auxin canalisation" evidence="3">
    <location>
        <begin position="150"/>
        <end position="267"/>
    </location>
</feature>
<feature type="compositionally biased region" description="Polar residues" evidence="1">
    <location>
        <begin position="408"/>
        <end position="422"/>
    </location>
</feature>
<feature type="domain" description="VAN3-binding protein-like auxin canalisation" evidence="3">
    <location>
        <begin position="583"/>
        <end position="705"/>
    </location>
</feature>
<evidence type="ECO:0000259" key="2">
    <source>
        <dbReference type="Pfam" id="PF03478"/>
    </source>
</evidence>
<reference evidence="5" key="1">
    <citation type="journal article" date="2009" name="Rice">
        <title>De Novo Next Generation Sequencing of Plant Genomes.</title>
        <authorList>
            <person name="Rounsley S."/>
            <person name="Marri P.R."/>
            <person name="Yu Y."/>
            <person name="He R."/>
            <person name="Sisneros N."/>
            <person name="Goicoechea J.L."/>
            <person name="Lee S.J."/>
            <person name="Angelova A."/>
            <person name="Kudrna D."/>
            <person name="Luo M."/>
            <person name="Affourtit J."/>
            <person name="Desany B."/>
            <person name="Knight J."/>
            <person name="Niazi F."/>
            <person name="Egholm M."/>
            <person name="Wing R.A."/>
        </authorList>
    </citation>
    <scope>NUCLEOTIDE SEQUENCE [LARGE SCALE GENOMIC DNA]</scope>
    <source>
        <strain evidence="5">cv. IRGC 105608</strain>
    </source>
</reference>
<feature type="domain" description="KIB1-4 beta-propeller" evidence="2">
    <location>
        <begin position="915"/>
        <end position="1183"/>
    </location>
</feature>
<accession>A0A0D3HGS5</accession>
<evidence type="ECO:0008006" key="7">
    <source>
        <dbReference type="Google" id="ProtNLM"/>
    </source>
</evidence>
<evidence type="ECO:0000256" key="1">
    <source>
        <dbReference type="SAM" id="MobiDB-lite"/>
    </source>
</evidence>
<dbReference type="GO" id="GO:0009734">
    <property type="term" value="P:auxin-activated signaling pathway"/>
    <property type="evidence" value="ECO:0007669"/>
    <property type="project" value="TreeGrafter"/>
</dbReference>
<feature type="domain" description="Pleckstrin-like plant" evidence="4">
    <location>
        <begin position="729"/>
        <end position="824"/>
    </location>
</feature>
<feature type="region of interest" description="Disordered" evidence="1">
    <location>
        <begin position="400"/>
        <end position="428"/>
    </location>
</feature>
<evidence type="ECO:0000259" key="4">
    <source>
        <dbReference type="Pfam" id="PF08458"/>
    </source>
</evidence>
<dbReference type="AlphaFoldDB" id="A0A0D3HGS5"/>
<keyword evidence="6" id="KW-1185">Reference proteome</keyword>
<name>A0A0D3HGS5_9ORYZ</name>
<dbReference type="Gramene" id="OBART10G19070.1">
    <property type="protein sequence ID" value="OBART10G19070.1"/>
    <property type="gene ID" value="OBART10G19070"/>
</dbReference>
<dbReference type="InterPro" id="IPR013666">
    <property type="entry name" value="PH_pln"/>
</dbReference>
<evidence type="ECO:0000259" key="3">
    <source>
        <dbReference type="Pfam" id="PF05703"/>
    </source>
</evidence>
<dbReference type="PaxDb" id="65489-OBART10G19070.1"/>
<sequence>MEHLKKGVEFGVASLQRCHSLSCQMAESTQIDERKAGNRCSKEKSRRPKCCHPAEMPVIPEQAMEFLSRTWSPSSSDLFQILSPSSLGTSPVNRQEDEVIGDEDVEVHGDTVRFDGGRSQVFNQTWLNMGHMRAILRGYLIDSIPIAGSRRRKRRDELRLHTAQAHAAVSVAQLAAAIAGVVSACELRSSSGGAGADRKLSTVLASAAALVATVCAESAESAGADRSRVTSAVKAGLDSRSPAELLTLTATAATCLRGAAVLKLRADVSRGISSSTSNSMMMMSTNTASIQKGTILRVCLPCGRLRLRTVAVFPECGTVALRLGKKRLHGAFTTYQHYEVLAVSGGGEAVVDCRKFFPVALSTAAGTVQLLLDNQMHCKVWKASIESMLSASKANRLAMSRTPDPMEASNSPNKQEASQTGKTGEEGNWTISLGVEARRMRAATASPAATLARLLRVESSPHSREEEDGLVEPWWGGAAGLIAERALANDVADYIRFRAVCRPWRLCSVDPRCSQSGAMDGRFLPRRWMMLDKAAPQATLRTSSEHRQPEKAIKDEEGNEEKDEERHLSTVNFSGGKSQFFNQTWRKKRKEELRLHAAQARAAVSVAQLAAAIAGIVSVCELRPDNLKYVEAADSKKMGTVLASAAALVATVCAEAAELAGTNRSGVTSAVKTGVESCSSAELLTLTATAATCLRGAAALKLRADVRGIGSNNNSVGTSTTSIHKDTTLRVRLPCGSVRLRKVAVFPQCDRVVLRLGKKHLHGAFSTYKNYEVLDVSSNGGDVVVDGMVLFPLVLRTAAGVVQLLLDSQMHCKVWKNAIEGILSDQNWRRRSMRGRRRWRMDWSNLGGEGPAGLIAERVLANDVADYIRFRAVCRLWRLRSVDPLSRALDCRFLPRRWIMLDKAATPPPPPCRRFLNLSTGECIRTDLPELESHTLVALAPEGLLLLLHQRNLLLRLLNPLTRHLTDLPPVTALLTPEQLRSWHSDGGLEDDPLLARGVGLASATTVALFLCRPKLIAVAKPGDECWAVVVADKNRPYIDSALPFAGRFYCAIGGSVMVLDRSPSSDQIMEGGRGWSPPLSRASPCISPGCQELFTLWTMVGSLMLVYRKIRQSNVDDESRQGAAKYEMKYDVYRVDFDAGDLIPVKGLGGRAVFLGLCRSVTLLPAEAFPSIAADTLYLGFDCREKTEMNEIDGYNVADGSSEPCHLDSIFREMSQQDGYSVADGSSEPYSFVNCLSHCIQGIGDHLA</sequence>
<evidence type="ECO:0000313" key="5">
    <source>
        <dbReference type="EnsemblPlants" id="OBART10G19070.1"/>
    </source>
</evidence>
<dbReference type="Proteomes" id="UP000026960">
    <property type="component" value="Chromosome 10"/>
</dbReference>
<dbReference type="PANTHER" id="PTHR31351:SF30">
    <property type="entry name" value="VAN3-BINDING PROTEIN-LIKE"/>
    <property type="match status" value="1"/>
</dbReference>
<feature type="compositionally biased region" description="Basic and acidic residues" evidence="1">
    <location>
        <begin position="543"/>
        <end position="556"/>
    </location>
</feature>
<dbReference type="EnsemblPlants" id="OBART10G19070.1">
    <property type="protein sequence ID" value="OBART10G19070.1"/>
    <property type="gene ID" value="OBART10G19070"/>
</dbReference>
<reference evidence="5" key="2">
    <citation type="submission" date="2015-03" db="UniProtKB">
        <authorList>
            <consortium name="EnsemblPlants"/>
        </authorList>
    </citation>
    <scope>IDENTIFICATION</scope>
</reference>
<dbReference type="GO" id="GO:0010305">
    <property type="term" value="P:leaf vascular tissue pattern formation"/>
    <property type="evidence" value="ECO:0007669"/>
    <property type="project" value="TreeGrafter"/>
</dbReference>
<organism evidence="5">
    <name type="scientific">Oryza barthii</name>
    <dbReference type="NCBI Taxonomy" id="65489"/>
    <lineage>
        <taxon>Eukaryota</taxon>
        <taxon>Viridiplantae</taxon>
        <taxon>Streptophyta</taxon>
        <taxon>Embryophyta</taxon>
        <taxon>Tracheophyta</taxon>
        <taxon>Spermatophyta</taxon>
        <taxon>Magnoliopsida</taxon>
        <taxon>Liliopsida</taxon>
        <taxon>Poales</taxon>
        <taxon>Poaceae</taxon>
        <taxon>BOP clade</taxon>
        <taxon>Oryzoideae</taxon>
        <taxon>Oryzeae</taxon>
        <taxon>Oryzinae</taxon>
        <taxon>Oryza</taxon>
    </lineage>
</organism>
<dbReference type="InterPro" id="IPR005174">
    <property type="entry name" value="KIB1-4_b-propeller"/>
</dbReference>
<dbReference type="PANTHER" id="PTHR31351">
    <property type="entry name" value="EXPRESSED PROTEIN"/>
    <property type="match status" value="1"/>
</dbReference>
<dbReference type="GO" id="GO:0010087">
    <property type="term" value="P:phloem or xylem histogenesis"/>
    <property type="evidence" value="ECO:0007669"/>
    <property type="project" value="TreeGrafter"/>
</dbReference>
<feature type="region of interest" description="Disordered" evidence="1">
    <location>
        <begin position="536"/>
        <end position="567"/>
    </location>
</feature>
<feature type="domain" description="Pleckstrin-like plant" evidence="4">
    <location>
        <begin position="296"/>
        <end position="391"/>
    </location>
</feature>
<evidence type="ECO:0000313" key="6">
    <source>
        <dbReference type="Proteomes" id="UP000026960"/>
    </source>
</evidence>
<protein>
    <recommendedName>
        <fullName evidence="7">DUF295 domain-containing protein</fullName>
    </recommendedName>
</protein>
<dbReference type="Pfam" id="PF03478">
    <property type="entry name" value="Beta-prop_KIB1-4"/>
    <property type="match status" value="1"/>
</dbReference>
<dbReference type="InterPro" id="IPR008546">
    <property type="entry name" value="VAN3-bd-like_auxin_canal"/>
</dbReference>
<dbReference type="InterPro" id="IPR040269">
    <property type="entry name" value="VAB"/>
</dbReference>
<dbReference type="Pfam" id="PF05703">
    <property type="entry name" value="Auxin_canalis"/>
    <property type="match status" value="2"/>
</dbReference>
<dbReference type="HOGENOM" id="CLU_007245_0_0_1"/>